<dbReference type="EMBL" id="MSAG01000013">
    <property type="protein sequence ID" value="PUX23262.1"/>
    <property type="molecule type" value="Genomic_DNA"/>
</dbReference>
<gene>
    <name evidence="2" type="ORF">BS411_08640</name>
</gene>
<accession>A0A2T7B6E6</accession>
<keyword evidence="1" id="KW-0472">Membrane</keyword>
<dbReference type="OrthoDB" id="6555765at2"/>
<proteinExistence type="predicted"/>
<comment type="caution">
    <text evidence="2">The sequence shown here is derived from an EMBL/GenBank/DDBJ whole genome shotgun (WGS) entry which is preliminary data.</text>
</comment>
<keyword evidence="1" id="KW-1133">Transmembrane helix</keyword>
<reference evidence="2" key="1">
    <citation type="submission" date="2016-12" db="EMBL/GenBank/DDBJ databases">
        <title>Analysis of the Molecular Diversity Among Cronobacter Species Isolated from Filth Flies Using a Pan Genomic DNA Microarray.</title>
        <authorList>
            <person name="Pava-Ripoll M."/>
            <person name="Tall B."/>
            <person name="Farber J."/>
            <person name="Fanning S."/>
            <person name="Lehner A."/>
            <person name="Stephan R."/>
            <person name="Pagotto F."/>
            <person name="Iverson C."/>
            <person name="Ziobro G."/>
            <person name="Miller A."/>
            <person name="Pearson R."/>
            <person name="Yan Q."/>
            <person name="Kim M."/>
            <person name="Jeong S."/>
            <person name="Park J."/>
            <person name="Jun S."/>
            <person name="Choi H."/>
            <person name="Chung T."/>
            <person name="Yoo Y."/>
            <person name="Park E."/>
            <person name="Hwang S."/>
            <person name="Lee B."/>
            <person name="Sathyamoorthy V."/>
            <person name="Carter L."/>
            <person name="Mammel M."/>
            <person name="Jackson S."/>
            <person name="Kothary M."/>
            <person name="Patel I."/>
            <person name="Grim C."/>
            <person name="Gopinath G."/>
            <person name="Gangiredla J."/>
            <person name="Chase H."/>
        </authorList>
    </citation>
    <scope>NUCLEOTIDE SEQUENCE [LARGE SCALE GENOMIC DNA]</scope>
    <source>
        <strain evidence="2">MOD1-Sh41s</strain>
    </source>
</reference>
<keyword evidence="1" id="KW-0812">Transmembrane</keyword>
<evidence type="ECO:0000313" key="2">
    <source>
        <dbReference type="EMBL" id="PUX23262.1"/>
    </source>
</evidence>
<dbReference type="RefSeq" id="WP_075198182.1">
    <property type="nucleotide sequence ID" value="NZ_CP187984.1"/>
</dbReference>
<sequence length="75" mass="7828">MKFLKLSLFAAIGAVCGAALMLLILPVVCRVVVGPIQGEDQMSQNFLIFLVGTPLLAVAGALAGWFLGRKALGAR</sequence>
<organism evidence="2">
    <name type="scientific">Cronobacter turicensis</name>
    <dbReference type="NCBI Taxonomy" id="413502"/>
    <lineage>
        <taxon>Bacteria</taxon>
        <taxon>Pseudomonadati</taxon>
        <taxon>Pseudomonadota</taxon>
        <taxon>Gammaproteobacteria</taxon>
        <taxon>Enterobacterales</taxon>
        <taxon>Enterobacteriaceae</taxon>
        <taxon>Cronobacter</taxon>
    </lineage>
</organism>
<evidence type="ECO:0000256" key="1">
    <source>
        <dbReference type="SAM" id="Phobius"/>
    </source>
</evidence>
<protein>
    <submittedName>
        <fullName evidence="2">Uncharacterized protein</fullName>
    </submittedName>
</protein>
<name>A0A2T7B6E6_9ENTR</name>
<dbReference type="AlphaFoldDB" id="A0A2T7B6E6"/>
<feature type="transmembrane region" description="Helical" evidence="1">
    <location>
        <begin position="46"/>
        <end position="67"/>
    </location>
</feature>